<dbReference type="InterPro" id="IPR011650">
    <property type="entry name" value="Peptidase_M20_dimer"/>
</dbReference>
<dbReference type="PANTHER" id="PTHR43808">
    <property type="entry name" value="ACETYLORNITHINE DEACETYLASE"/>
    <property type="match status" value="1"/>
</dbReference>
<evidence type="ECO:0000256" key="1">
    <source>
        <dbReference type="ARBA" id="ARBA00001947"/>
    </source>
</evidence>
<keyword evidence="7" id="KW-1185">Reference proteome</keyword>
<accession>A0A0N5AVC7</accession>
<dbReference type="Gene3D" id="3.30.70.360">
    <property type="match status" value="1"/>
</dbReference>
<keyword evidence="5" id="KW-0862">Zinc</keyword>
<dbReference type="Gene3D" id="3.40.630.10">
    <property type="entry name" value="Zn peptidases"/>
    <property type="match status" value="1"/>
</dbReference>
<evidence type="ECO:0000259" key="6">
    <source>
        <dbReference type="Pfam" id="PF07687"/>
    </source>
</evidence>
<evidence type="ECO:0000256" key="2">
    <source>
        <dbReference type="ARBA" id="ARBA00006247"/>
    </source>
</evidence>
<evidence type="ECO:0000256" key="4">
    <source>
        <dbReference type="ARBA" id="ARBA00022801"/>
    </source>
</evidence>
<keyword evidence="3" id="KW-0479">Metal-binding</keyword>
<keyword evidence="4" id="KW-0378">Hydrolase</keyword>
<evidence type="ECO:0000313" key="7">
    <source>
        <dbReference type="Proteomes" id="UP000046393"/>
    </source>
</evidence>
<dbReference type="Pfam" id="PF07687">
    <property type="entry name" value="M20_dimer"/>
    <property type="match status" value="1"/>
</dbReference>
<dbReference type="Proteomes" id="UP000046393">
    <property type="component" value="Unplaced"/>
</dbReference>
<dbReference type="Pfam" id="PF01546">
    <property type="entry name" value="Peptidase_M20"/>
    <property type="match status" value="1"/>
</dbReference>
<evidence type="ECO:0000256" key="3">
    <source>
        <dbReference type="ARBA" id="ARBA00022723"/>
    </source>
</evidence>
<dbReference type="SUPFAM" id="SSF53187">
    <property type="entry name" value="Zn-dependent exopeptidases"/>
    <property type="match status" value="1"/>
</dbReference>
<name>A0A0N5AVC7_9BILA</name>
<dbReference type="PANTHER" id="PTHR43808:SF8">
    <property type="entry name" value="PEPTIDASE M20 DIMERISATION DOMAIN-CONTAINING PROTEIN"/>
    <property type="match status" value="1"/>
</dbReference>
<proteinExistence type="inferred from homology"/>
<sequence length="292" mass="32007">MCTHLDTVPPFIPPTSDGSVVKGRGANDAKGAQLAAMIFAARRIAKEEPNLADDLGLLFLVGEEVDHIGMIAANNLKLKPEYLVIGEPTQLKFGRMQKGSLKKAILNVEGKAAHSGYPELGESAVEKLLEILQDIRNYKWSESKELRKTTLNIDIDIISGGQALNALAAKASAKPFFRVTTSTADISKRLKDIVSNRVQIDFSLGKNEPVHLNESPIDVDSCVISFNTDLSYFNNKDLLKGGYLFAAGDIRNAHSDNEFIRIAVLHLAVETHINLFRRLISESPANDDIARD</sequence>
<comment type="cofactor">
    <cofactor evidence="1">
        <name>Zn(2+)</name>
        <dbReference type="ChEBI" id="CHEBI:29105"/>
    </cofactor>
</comment>
<dbReference type="InterPro" id="IPR050072">
    <property type="entry name" value="Peptidase_M20A"/>
</dbReference>
<dbReference type="GO" id="GO:0046872">
    <property type="term" value="F:metal ion binding"/>
    <property type="evidence" value="ECO:0007669"/>
    <property type="project" value="UniProtKB-KW"/>
</dbReference>
<organism evidence="7 8">
    <name type="scientific">Syphacia muris</name>
    <dbReference type="NCBI Taxonomy" id="451379"/>
    <lineage>
        <taxon>Eukaryota</taxon>
        <taxon>Metazoa</taxon>
        <taxon>Ecdysozoa</taxon>
        <taxon>Nematoda</taxon>
        <taxon>Chromadorea</taxon>
        <taxon>Rhabditida</taxon>
        <taxon>Spirurina</taxon>
        <taxon>Oxyuridomorpha</taxon>
        <taxon>Oxyuroidea</taxon>
        <taxon>Oxyuridae</taxon>
        <taxon>Syphacia</taxon>
    </lineage>
</organism>
<dbReference type="STRING" id="451379.A0A0N5AVC7"/>
<feature type="domain" description="Peptidase M20 dimerisation" evidence="6">
    <location>
        <begin position="101"/>
        <end position="195"/>
    </location>
</feature>
<evidence type="ECO:0000313" key="8">
    <source>
        <dbReference type="WBParaSite" id="SMUV_0000884301-mRNA-1"/>
    </source>
</evidence>
<dbReference type="AlphaFoldDB" id="A0A0N5AVC7"/>
<dbReference type="WBParaSite" id="SMUV_0000884301-mRNA-1">
    <property type="protein sequence ID" value="SMUV_0000884301-mRNA-1"/>
    <property type="gene ID" value="SMUV_0000884301"/>
</dbReference>
<dbReference type="InterPro" id="IPR036264">
    <property type="entry name" value="Bact_exopeptidase_dim_dom"/>
</dbReference>
<reference evidence="8" key="1">
    <citation type="submission" date="2017-02" db="UniProtKB">
        <authorList>
            <consortium name="WormBaseParasite"/>
        </authorList>
    </citation>
    <scope>IDENTIFICATION</scope>
</reference>
<evidence type="ECO:0000256" key="5">
    <source>
        <dbReference type="ARBA" id="ARBA00022833"/>
    </source>
</evidence>
<dbReference type="SUPFAM" id="SSF55031">
    <property type="entry name" value="Bacterial exopeptidase dimerisation domain"/>
    <property type="match status" value="1"/>
</dbReference>
<comment type="similarity">
    <text evidence="2">Belongs to the peptidase M20A family.</text>
</comment>
<dbReference type="GO" id="GO:0016787">
    <property type="term" value="F:hydrolase activity"/>
    <property type="evidence" value="ECO:0007669"/>
    <property type="project" value="UniProtKB-KW"/>
</dbReference>
<protein>
    <submittedName>
        <fullName evidence="8">M20_dimer domain-containing protein</fullName>
    </submittedName>
</protein>
<dbReference type="InterPro" id="IPR002933">
    <property type="entry name" value="Peptidase_M20"/>
</dbReference>